<dbReference type="EMBL" id="FUWX01000012">
    <property type="protein sequence ID" value="SJZ84296.1"/>
    <property type="molecule type" value="Genomic_DNA"/>
</dbReference>
<keyword evidence="14" id="KW-1185">Reference proteome</keyword>
<comment type="function">
    <text evidence="8 10">Specifically methylates the N3 position of the uracil ring of uridine 1498 (m3U1498) in 16S rRNA. Acts on the fully assembled 30S ribosomal subunit.</text>
</comment>
<keyword evidence="7 10" id="KW-0949">S-adenosyl-L-methionine</keyword>
<dbReference type="AlphaFoldDB" id="A0A1T4NZ39"/>
<proteinExistence type="inferred from homology"/>
<evidence type="ECO:0000256" key="10">
    <source>
        <dbReference type="PIRNR" id="PIRNR015601"/>
    </source>
</evidence>
<evidence type="ECO:0000256" key="2">
    <source>
        <dbReference type="ARBA" id="ARBA00005528"/>
    </source>
</evidence>
<evidence type="ECO:0000256" key="1">
    <source>
        <dbReference type="ARBA" id="ARBA00004496"/>
    </source>
</evidence>
<dbReference type="InterPro" id="IPR029028">
    <property type="entry name" value="Alpha/beta_knot_MTases"/>
</dbReference>
<dbReference type="InterPro" id="IPR046887">
    <property type="entry name" value="RsmE_PUA-like"/>
</dbReference>
<evidence type="ECO:0000256" key="5">
    <source>
        <dbReference type="ARBA" id="ARBA00022603"/>
    </source>
</evidence>
<name>A0A1T4NZ39_9FUSO</name>
<dbReference type="Proteomes" id="UP000191153">
    <property type="component" value="Unassembled WGS sequence"/>
</dbReference>
<sequence length="237" mass="26855">MISVIIPKENIVGEMVTISEKLDVNHLKNSFRLKVGDIFRAVDGEFEYICKATVVEKKEIVGEIVEKNEDRFSKKTKVHSAIGILKNDKMDLTIQKLTEIGVDKIIPLMTKRGVVKLSEKKDKWDLIAREAIKQCQAVKMMDIADTMKLKDIDFSQYDLVVVPYECEEDKTIKNLLNGLEEKPRKILYIVGPEGGFDPEEIEFLKEKGANIVTLGKRILRAETASIVVGGILVNEYE</sequence>
<dbReference type="InterPro" id="IPR006700">
    <property type="entry name" value="RsmE"/>
</dbReference>
<dbReference type="RefSeq" id="WP_078694192.1">
    <property type="nucleotide sequence ID" value="NZ_FUWX01000012.1"/>
</dbReference>
<evidence type="ECO:0000256" key="9">
    <source>
        <dbReference type="ARBA" id="ARBA00047944"/>
    </source>
</evidence>
<gene>
    <name evidence="13" type="ORF">SAMN02745174_01722</name>
</gene>
<dbReference type="GO" id="GO:0005737">
    <property type="term" value="C:cytoplasm"/>
    <property type="evidence" value="ECO:0007669"/>
    <property type="project" value="UniProtKB-SubCell"/>
</dbReference>
<keyword evidence="3 10" id="KW-0963">Cytoplasm</keyword>
<feature type="domain" description="Ribosomal RNA small subunit methyltransferase E PUA-like" evidence="12">
    <location>
        <begin position="23"/>
        <end position="64"/>
    </location>
</feature>
<dbReference type="PIRSF" id="PIRSF015601">
    <property type="entry name" value="MTase_slr0722"/>
    <property type="match status" value="1"/>
</dbReference>
<dbReference type="EC" id="2.1.1.193" evidence="10"/>
<evidence type="ECO:0000313" key="13">
    <source>
        <dbReference type="EMBL" id="SJZ84296.1"/>
    </source>
</evidence>
<dbReference type="GO" id="GO:0070475">
    <property type="term" value="P:rRNA base methylation"/>
    <property type="evidence" value="ECO:0007669"/>
    <property type="project" value="TreeGrafter"/>
</dbReference>
<organism evidence="13 14">
    <name type="scientific">Cetobacterium ceti</name>
    <dbReference type="NCBI Taxonomy" id="180163"/>
    <lineage>
        <taxon>Bacteria</taxon>
        <taxon>Fusobacteriati</taxon>
        <taxon>Fusobacteriota</taxon>
        <taxon>Fusobacteriia</taxon>
        <taxon>Fusobacteriales</taxon>
        <taxon>Fusobacteriaceae</taxon>
        <taxon>Cetobacterium</taxon>
    </lineage>
</organism>
<dbReference type="SUPFAM" id="SSF75217">
    <property type="entry name" value="alpha/beta knot"/>
    <property type="match status" value="1"/>
</dbReference>
<dbReference type="NCBIfam" id="TIGR00046">
    <property type="entry name" value="RsmE family RNA methyltransferase"/>
    <property type="match status" value="1"/>
</dbReference>
<dbReference type="InterPro" id="IPR029026">
    <property type="entry name" value="tRNA_m1G_MTases_N"/>
</dbReference>
<evidence type="ECO:0000256" key="6">
    <source>
        <dbReference type="ARBA" id="ARBA00022679"/>
    </source>
</evidence>
<evidence type="ECO:0000256" key="3">
    <source>
        <dbReference type="ARBA" id="ARBA00022490"/>
    </source>
</evidence>
<feature type="domain" description="Ribosomal RNA small subunit methyltransferase E methyltransferase" evidence="11">
    <location>
        <begin position="74"/>
        <end position="231"/>
    </location>
</feature>
<dbReference type="STRING" id="180163.SAMN02745174_01722"/>
<comment type="subcellular location">
    <subcellularLocation>
        <location evidence="1 10">Cytoplasm</location>
    </subcellularLocation>
</comment>
<dbReference type="CDD" id="cd18084">
    <property type="entry name" value="RsmE-like"/>
    <property type="match status" value="1"/>
</dbReference>
<dbReference type="Pfam" id="PF04452">
    <property type="entry name" value="Methyltrans_RNA"/>
    <property type="match status" value="1"/>
</dbReference>
<dbReference type="Pfam" id="PF20260">
    <property type="entry name" value="PUA_4"/>
    <property type="match status" value="1"/>
</dbReference>
<dbReference type="InterPro" id="IPR046886">
    <property type="entry name" value="RsmE_MTase_dom"/>
</dbReference>
<dbReference type="PANTHER" id="PTHR30027">
    <property type="entry name" value="RIBOSOMAL RNA SMALL SUBUNIT METHYLTRANSFERASE E"/>
    <property type="match status" value="1"/>
</dbReference>
<dbReference type="Gene3D" id="3.40.1280.10">
    <property type="match status" value="1"/>
</dbReference>
<comment type="catalytic activity">
    <reaction evidence="9 10">
        <text>uridine(1498) in 16S rRNA + S-adenosyl-L-methionine = N(3)-methyluridine(1498) in 16S rRNA + S-adenosyl-L-homocysteine + H(+)</text>
        <dbReference type="Rhea" id="RHEA:42920"/>
        <dbReference type="Rhea" id="RHEA-COMP:10283"/>
        <dbReference type="Rhea" id="RHEA-COMP:10284"/>
        <dbReference type="ChEBI" id="CHEBI:15378"/>
        <dbReference type="ChEBI" id="CHEBI:57856"/>
        <dbReference type="ChEBI" id="CHEBI:59789"/>
        <dbReference type="ChEBI" id="CHEBI:65315"/>
        <dbReference type="ChEBI" id="CHEBI:74502"/>
        <dbReference type="EC" id="2.1.1.193"/>
    </reaction>
</comment>
<dbReference type="GO" id="GO:0070042">
    <property type="term" value="F:rRNA (uridine-N3-)-methyltransferase activity"/>
    <property type="evidence" value="ECO:0007669"/>
    <property type="project" value="TreeGrafter"/>
</dbReference>
<evidence type="ECO:0000256" key="7">
    <source>
        <dbReference type="ARBA" id="ARBA00022691"/>
    </source>
</evidence>
<accession>A0A1T4NZ39</accession>
<keyword evidence="4 10" id="KW-0698">rRNA processing</keyword>
<evidence type="ECO:0000259" key="11">
    <source>
        <dbReference type="Pfam" id="PF04452"/>
    </source>
</evidence>
<dbReference type="OrthoDB" id="9815641at2"/>
<evidence type="ECO:0000256" key="4">
    <source>
        <dbReference type="ARBA" id="ARBA00022552"/>
    </source>
</evidence>
<keyword evidence="5 10" id="KW-0489">Methyltransferase</keyword>
<protein>
    <recommendedName>
        <fullName evidence="10">Ribosomal RNA small subunit methyltransferase E</fullName>
        <ecNumber evidence="10">2.1.1.193</ecNumber>
    </recommendedName>
</protein>
<evidence type="ECO:0000256" key="8">
    <source>
        <dbReference type="ARBA" id="ARBA00025699"/>
    </source>
</evidence>
<comment type="similarity">
    <text evidence="2 10">Belongs to the RNA methyltransferase RsmE family.</text>
</comment>
<dbReference type="PANTHER" id="PTHR30027:SF3">
    <property type="entry name" value="16S RRNA (URACIL(1498)-N(3))-METHYLTRANSFERASE"/>
    <property type="match status" value="1"/>
</dbReference>
<keyword evidence="6 10" id="KW-0808">Transferase</keyword>
<reference evidence="13 14" key="1">
    <citation type="submission" date="2017-02" db="EMBL/GenBank/DDBJ databases">
        <authorList>
            <person name="Peterson S.W."/>
        </authorList>
    </citation>
    <scope>NUCLEOTIDE SEQUENCE [LARGE SCALE GENOMIC DNA]</scope>
    <source>
        <strain evidence="13 14">ATCC 700028</strain>
    </source>
</reference>
<evidence type="ECO:0000259" key="12">
    <source>
        <dbReference type="Pfam" id="PF20260"/>
    </source>
</evidence>
<evidence type="ECO:0000313" key="14">
    <source>
        <dbReference type="Proteomes" id="UP000191153"/>
    </source>
</evidence>